<dbReference type="InterPro" id="IPR050309">
    <property type="entry name" value="Type-B_Carboxylest/Lipase"/>
</dbReference>
<dbReference type="AlphaFoldDB" id="A0A915KYC1"/>
<dbReference type="InterPro" id="IPR002018">
    <property type="entry name" value="CarbesteraseB"/>
</dbReference>
<feature type="signal peptide" evidence="1">
    <location>
        <begin position="1"/>
        <end position="20"/>
    </location>
</feature>
<dbReference type="Pfam" id="PF00135">
    <property type="entry name" value="COesterase"/>
    <property type="match status" value="1"/>
</dbReference>
<accession>A0A915KYC1</accession>
<dbReference type="SUPFAM" id="SSF53474">
    <property type="entry name" value="alpha/beta-Hydrolases"/>
    <property type="match status" value="2"/>
</dbReference>
<evidence type="ECO:0000256" key="1">
    <source>
        <dbReference type="SAM" id="SignalP"/>
    </source>
</evidence>
<keyword evidence="1" id="KW-0732">Signal</keyword>
<evidence type="ECO:0000313" key="3">
    <source>
        <dbReference type="Proteomes" id="UP000887565"/>
    </source>
</evidence>
<keyword evidence="3" id="KW-1185">Reference proteome</keyword>
<organism evidence="3 4">
    <name type="scientific">Romanomermis culicivorax</name>
    <name type="common">Nematode worm</name>
    <dbReference type="NCBI Taxonomy" id="13658"/>
    <lineage>
        <taxon>Eukaryota</taxon>
        <taxon>Metazoa</taxon>
        <taxon>Ecdysozoa</taxon>
        <taxon>Nematoda</taxon>
        <taxon>Enoplea</taxon>
        <taxon>Dorylaimia</taxon>
        <taxon>Mermithida</taxon>
        <taxon>Mermithoidea</taxon>
        <taxon>Mermithidae</taxon>
        <taxon>Romanomermis</taxon>
    </lineage>
</organism>
<dbReference type="PANTHER" id="PTHR11559">
    <property type="entry name" value="CARBOXYLESTERASE"/>
    <property type="match status" value="1"/>
</dbReference>
<evidence type="ECO:0000259" key="2">
    <source>
        <dbReference type="Pfam" id="PF00135"/>
    </source>
</evidence>
<dbReference type="InterPro" id="IPR029058">
    <property type="entry name" value="AB_hydrolase_fold"/>
</dbReference>
<name>A0A915KYC1_ROMCU</name>
<dbReference type="WBParaSite" id="nRc.2.0.1.t43821-RA">
    <property type="protein sequence ID" value="nRc.2.0.1.t43821-RA"/>
    <property type="gene ID" value="nRc.2.0.1.g43821"/>
</dbReference>
<feature type="domain" description="Carboxylesterase type B" evidence="2">
    <location>
        <begin position="104"/>
        <end position="416"/>
    </location>
</feature>
<dbReference type="Proteomes" id="UP000887565">
    <property type="component" value="Unplaced"/>
</dbReference>
<dbReference type="Gene3D" id="3.40.50.1820">
    <property type="entry name" value="alpha/beta hydrolase"/>
    <property type="match status" value="1"/>
</dbReference>
<evidence type="ECO:0000313" key="4">
    <source>
        <dbReference type="WBParaSite" id="nRc.2.0.1.t43821-RA"/>
    </source>
</evidence>
<sequence>MASVWSIALVLLINGPICYLSKNITVLTRKGPIEGYIYDGAAVFEGIPYAKAPINDLRFKIWATKEMFMQIKKPMDHFFRVDCSEKELILETLLIGLPLHLQAKPREMDNWHPKILETKRFRPFCPQSPSIFSRAMNIVGNMSEDCLFMNIYAPLNVVGNNLAKLPVMVWFHGGSFSHGSASQVTAKEIVANLVSRGVLVASFNYRLDILGFFTLQDSIVVDRKVNVTPAFTENLALFDQKMALKWLMKEVGKFGGSPKRITVFGHNTGAVSISVHLYNEGNSWLFAQAILHSGSSFSPYALTDPDNDTNSKLCKLVVERLGCNLDRQWERGDGDSILKCLRSFPISILLETSTKLALKHGISWKISTTSCTRAGIQVEQDSLSLCANRKFFERSRFNIPVLIGTVKDEMLLNVPQDSVIVLSNVKIK</sequence>
<reference evidence="4" key="1">
    <citation type="submission" date="2022-11" db="UniProtKB">
        <authorList>
            <consortium name="WormBaseParasite"/>
        </authorList>
    </citation>
    <scope>IDENTIFICATION</scope>
</reference>
<feature type="chain" id="PRO_5037182257" evidence="1">
    <location>
        <begin position="21"/>
        <end position="428"/>
    </location>
</feature>
<proteinExistence type="predicted"/>
<protein>
    <submittedName>
        <fullName evidence="4">Carboxylesterase type B domain-containing protein</fullName>
    </submittedName>
</protein>